<dbReference type="Gene3D" id="3.40.640.10">
    <property type="entry name" value="Type I PLP-dependent aspartate aminotransferase-like (Major domain)"/>
    <property type="match status" value="1"/>
</dbReference>
<dbReference type="InterPro" id="IPR015421">
    <property type="entry name" value="PyrdxlP-dep_Trfase_major"/>
</dbReference>
<evidence type="ECO:0000256" key="2">
    <source>
        <dbReference type="ARBA" id="ARBA00001933"/>
    </source>
</evidence>
<evidence type="ECO:0000256" key="3">
    <source>
        <dbReference type="ARBA" id="ARBA00022898"/>
    </source>
</evidence>
<feature type="region of interest" description="Disordered" evidence="4">
    <location>
        <begin position="129"/>
        <end position="164"/>
    </location>
</feature>
<comment type="cofactor">
    <cofactor evidence="2">
        <name>pyridoxal 5'-phosphate</name>
        <dbReference type="ChEBI" id="CHEBI:597326"/>
    </cofactor>
</comment>
<evidence type="ECO:0000313" key="6">
    <source>
        <dbReference type="EMBL" id="GER51666.1"/>
    </source>
</evidence>
<dbReference type="Pfam" id="PF00464">
    <property type="entry name" value="SHMT"/>
    <property type="match status" value="1"/>
</dbReference>
<organism evidence="6 7">
    <name type="scientific">Striga asiatica</name>
    <name type="common">Asiatic witchweed</name>
    <name type="synonym">Buchnera asiatica</name>
    <dbReference type="NCBI Taxonomy" id="4170"/>
    <lineage>
        <taxon>Eukaryota</taxon>
        <taxon>Viridiplantae</taxon>
        <taxon>Streptophyta</taxon>
        <taxon>Embryophyta</taxon>
        <taxon>Tracheophyta</taxon>
        <taxon>Spermatophyta</taxon>
        <taxon>Magnoliopsida</taxon>
        <taxon>eudicotyledons</taxon>
        <taxon>Gunneridae</taxon>
        <taxon>Pentapetalae</taxon>
        <taxon>asterids</taxon>
        <taxon>lamiids</taxon>
        <taxon>Lamiales</taxon>
        <taxon>Orobanchaceae</taxon>
        <taxon>Buchnereae</taxon>
        <taxon>Striga</taxon>
    </lineage>
</organism>
<dbReference type="OrthoDB" id="10265628at2759"/>
<dbReference type="InterPro" id="IPR049943">
    <property type="entry name" value="Ser_HO-MeTrfase-like"/>
</dbReference>
<feature type="domain" description="Serine hydroxymethyltransferase-like" evidence="5">
    <location>
        <begin position="12"/>
        <end position="110"/>
    </location>
</feature>
<dbReference type="GO" id="GO:0019264">
    <property type="term" value="P:glycine biosynthetic process from serine"/>
    <property type="evidence" value="ECO:0007669"/>
    <property type="project" value="TreeGrafter"/>
</dbReference>
<feature type="non-terminal residue" evidence="6">
    <location>
        <position position="188"/>
    </location>
</feature>
<dbReference type="GO" id="GO:0032259">
    <property type="term" value="P:methylation"/>
    <property type="evidence" value="ECO:0007669"/>
    <property type="project" value="UniProtKB-KW"/>
</dbReference>
<dbReference type="GO" id="GO:0004372">
    <property type="term" value="F:glycine hydroxymethyltransferase activity"/>
    <property type="evidence" value="ECO:0007669"/>
    <property type="project" value="UniProtKB-EC"/>
</dbReference>
<proteinExistence type="predicted"/>
<dbReference type="UniPathway" id="UPA00193"/>
<keyword evidence="7" id="KW-1185">Reference proteome</keyword>
<comment type="catalytic activity">
    <reaction evidence="1">
        <text>(6R)-5,10-methylene-5,6,7,8-tetrahydrofolate + glycine + H2O = (6S)-5,6,7,8-tetrahydrofolate + L-serine</text>
        <dbReference type="Rhea" id="RHEA:15481"/>
        <dbReference type="ChEBI" id="CHEBI:15377"/>
        <dbReference type="ChEBI" id="CHEBI:15636"/>
        <dbReference type="ChEBI" id="CHEBI:33384"/>
        <dbReference type="ChEBI" id="CHEBI:57305"/>
        <dbReference type="ChEBI" id="CHEBI:57453"/>
        <dbReference type="EC" id="2.1.2.1"/>
    </reaction>
</comment>
<dbReference type="EMBL" id="BKCP01009848">
    <property type="protein sequence ID" value="GER51666.1"/>
    <property type="molecule type" value="Genomic_DNA"/>
</dbReference>
<dbReference type="GO" id="GO:0035999">
    <property type="term" value="P:tetrahydrofolate interconversion"/>
    <property type="evidence" value="ECO:0007669"/>
    <property type="project" value="UniProtKB-UniPathway"/>
</dbReference>
<evidence type="ECO:0000313" key="7">
    <source>
        <dbReference type="Proteomes" id="UP000325081"/>
    </source>
</evidence>
<dbReference type="InterPro" id="IPR015424">
    <property type="entry name" value="PyrdxlP-dep_Trfase"/>
</dbReference>
<accession>A0A5A7R2P9</accession>
<dbReference type="Proteomes" id="UP000325081">
    <property type="component" value="Unassembled WGS sequence"/>
</dbReference>
<comment type="caution">
    <text evidence="6">The sequence shown here is derived from an EMBL/GenBank/DDBJ whole genome shotgun (WGS) entry which is preliminary data.</text>
</comment>
<name>A0A5A7R2P9_STRAF</name>
<evidence type="ECO:0000259" key="5">
    <source>
        <dbReference type="Pfam" id="PF00464"/>
    </source>
</evidence>
<dbReference type="PANTHER" id="PTHR11680">
    <property type="entry name" value="SERINE HYDROXYMETHYLTRANSFERASE"/>
    <property type="match status" value="1"/>
</dbReference>
<keyword evidence="6" id="KW-0808">Transferase</keyword>
<protein>
    <submittedName>
        <fullName evidence="6">Serine hydroxymethyltransferase</fullName>
    </submittedName>
</protein>
<keyword evidence="6" id="KW-0489">Methyltransferase</keyword>
<dbReference type="GO" id="GO:0008168">
    <property type="term" value="F:methyltransferase activity"/>
    <property type="evidence" value="ECO:0007669"/>
    <property type="project" value="UniProtKB-KW"/>
</dbReference>
<dbReference type="SUPFAM" id="SSF53383">
    <property type="entry name" value="PLP-dependent transferases"/>
    <property type="match status" value="1"/>
</dbReference>
<dbReference type="GO" id="GO:0005739">
    <property type="term" value="C:mitochondrion"/>
    <property type="evidence" value="ECO:0007669"/>
    <property type="project" value="TreeGrafter"/>
</dbReference>
<reference evidence="7" key="1">
    <citation type="journal article" date="2019" name="Curr. Biol.">
        <title>Genome Sequence of Striga asiatica Provides Insight into the Evolution of Plant Parasitism.</title>
        <authorList>
            <person name="Yoshida S."/>
            <person name="Kim S."/>
            <person name="Wafula E.K."/>
            <person name="Tanskanen J."/>
            <person name="Kim Y.M."/>
            <person name="Honaas L."/>
            <person name="Yang Z."/>
            <person name="Spallek T."/>
            <person name="Conn C.E."/>
            <person name="Ichihashi Y."/>
            <person name="Cheong K."/>
            <person name="Cui S."/>
            <person name="Der J.P."/>
            <person name="Gundlach H."/>
            <person name="Jiao Y."/>
            <person name="Hori C."/>
            <person name="Ishida J.K."/>
            <person name="Kasahara H."/>
            <person name="Kiba T."/>
            <person name="Kim M.S."/>
            <person name="Koo N."/>
            <person name="Laohavisit A."/>
            <person name="Lee Y.H."/>
            <person name="Lumba S."/>
            <person name="McCourt P."/>
            <person name="Mortimer J.C."/>
            <person name="Mutuku J.M."/>
            <person name="Nomura T."/>
            <person name="Sasaki-Sekimoto Y."/>
            <person name="Seto Y."/>
            <person name="Wang Y."/>
            <person name="Wakatake T."/>
            <person name="Sakakibara H."/>
            <person name="Demura T."/>
            <person name="Yamaguchi S."/>
            <person name="Yoneyama K."/>
            <person name="Manabe R.I."/>
            <person name="Nelson D.C."/>
            <person name="Schulman A.H."/>
            <person name="Timko M.P."/>
            <person name="dePamphilis C.W."/>
            <person name="Choi D."/>
            <person name="Shirasu K."/>
        </authorList>
    </citation>
    <scope>NUCLEOTIDE SEQUENCE [LARGE SCALE GENOMIC DNA]</scope>
    <source>
        <strain evidence="7">cv. UVA1</strain>
    </source>
</reference>
<dbReference type="AlphaFoldDB" id="A0A5A7R2P9"/>
<sequence>MYNHIHVHLLISRCIHGASNFFLSLSHKANPQNGRVDYDKLEEKELDFRPKILILGGNLYPRKWDYARSWQVTDKYGTMMLSDVDQINNFVASNECISPSDYCDNVTSRGTRGVSTLGVARTSRCDAHNDRTETNDVSSTMAQGVPCRDSTQGIARSSRRDATSQQRLAMNKASQRMGCRAAMRREYR</sequence>
<dbReference type="InterPro" id="IPR039429">
    <property type="entry name" value="SHMT-like_dom"/>
</dbReference>
<keyword evidence="3" id="KW-0663">Pyridoxal phosphate</keyword>
<dbReference type="PANTHER" id="PTHR11680:SF45">
    <property type="entry name" value="SERINE HYDROXYMETHYLTRANSFERASE"/>
    <property type="match status" value="1"/>
</dbReference>
<evidence type="ECO:0000256" key="4">
    <source>
        <dbReference type="SAM" id="MobiDB-lite"/>
    </source>
</evidence>
<evidence type="ECO:0000256" key="1">
    <source>
        <dbReference type="ARBA" id="ARBA00001528"/>
    </source>
</evidence>
<gene>
    <name evidence="6" type="ORF">STAS_29069</name>
</gene>
<dbReference type="GO" id="GO:0030170">
    <property type="term" value="F:pyridoxal phosphate binding"/>
    <property type="evidence" value="ECO:0007669"/>
    <property type="project" value="TreeGrafter"/>
</dbReference>